<comment type="caution">
    <text evidence="1">The sequence shown here is derived from an EMBL/GenBank/DDBJ whole genome shotgun (WGS) entry which is preliminary data.</text>
</comment>
<evidence type="ECO:0008006" key="3">
    <source>
        <dbReference type="Google" id="ProtNLM"/>
    </source>
</evidence>
<proteinExistence type="predicted"/>
<sequence>MKMILPYESPVISQNPIDAMEMSVIAAHNAYYTLVDNYWETFAFQFCDKGNHYYDAHISNNVKIFESKFIECNNKISETLIESINKYYYIIVEIDWSKIKYFKISEFFLHPITVYGFNIEERLFYIADFSSIGTYNKIEVSFDDIEIAYDSAVCRTRNYSILLKKFKPSNNKQINFLKIKEEINLFLDDKCSDDNHCIWNKTLIPRVFDGNYYELAPEAIYYGKNVLENTLVHTINCKNNIKYIYEKKAIYLIYALVRLFYIRICYIKDNEAELVQDISNRIANLHQDVCDLLKYTEPILMFSLKYEVKKDIATLDRIILKTKVVNGRYLQLLQELNNILNLVI</sequence>
<protein>
    <recommendedName>
        <fullName evidence="3">Butirosin biosynthesis protein H N-terminal domain-containing protein</fullName>
    </recommendedName>
</protein>
<reference evidence="1 2" key="1">
    <citation type="submission" date="2021-01" db="EMBL/GenBank/DDBJ databases">
        <title>Isolation and description of Catonella massiliensis sp. nov., a novel Catonella species, isolated from a stable periodontitis subject.</title>
        <authorList>
            <person name="Antezack A."/>
            <person name="Boxberger M."/>
            <person name="La Scola B."/>
            <person name="Monnet-Corti V."/>
        </authorList>
    </citation>
    <scope>NUCLEOTIDE SEQUENCE [LARGE SCALE GENOMIC DNA]</scope>
    <source>
        <strain evidence="1 2">Marseille-Q4567</strain>
    </source>
</reference>
<dbReference type="RefSeq" id="WP_208429439.1">
    <property type="nucleotide sequence ID" value="NZ_JAEPRJ010000001.1"/>
</dbReference>
<keyword evidence="2" id="KW-1185">Reference proteome</keyword>
<evidence type="ECO:0000313" key="1">
    <source>
        <dbReference type="EMBL" id="MBK5897988.1"/>
    </source>
</evidence>
<evidence type="ECO:0000313" key="2">
    <source>
        <dbReference type="Proteomes" id="UP000604730"/>
    </source>
</evidence>
<accession>A0ABS1J1H1</accession>
<dbReference type="Proteomes" id="UP000604730">
    <property type="component" value="Unassembled WGS sequence"/>
</dbReference>
<organism evidence="1 2">
    <name type="scientific">Catonella massiliensis</name>
    <dbReference type="NCBI Taxonomy" id="2799636"/>
    <lineage>
        <taxon>Bacteria</taxon>
        <taxon>Bacillati</taxon>
        <taxon>Bacillota</taxon>
        <taxon>Clostridia</taxon>
        <taxon>Lachnospirales</taxon>
        <taxon>Lachnospiraceae</taxon>
        <taxon>Catonella</taxon>
    </lineage>
</organism>
<dbReference type="EMBL" id="JAEPRJ010000001">
    <property type="protein sequence ID" value="MBK5897988.1"/>
    <property type="molecule type" value="Genomic_DNA"/>
</dbReference>
<gene>
    <name evidence="1" type="ORF">JJN12_09420</name>
</gene>
<name>A0ABS1J1H1_9FIRM</name>